<reference evidence="4 5" key="1">
    <citation type="journal article" date="2018" name="Front. Microbiol.">
        <title>Comparative Genomics of the Herbivore Gut Symbiont Lactobacillus reuteri Reveals Genetic Diversity and Lifestyle Adaptation.</title>
        <authorList>
            <person name="Zhao J."/>
        </authorList>
    </citation>
    <scope>NUCLEOTIDE SEQUENCE [LARGE SCALE GENOMIC DNA]</scope>
    <source>
        <strain evidence="3 5">LR10</strain>
        <strain evidence="4">LR9</strain>
    </source>
</reference>
<feature type="transmembrane region" description="Helical" evidence="1">
    <location>
        <begin position="6"/>
        <end position="26"/>
    </location>
</feature>
<name>A0A317G9N6_LIMRT</name>
<keyword evidence="1" id="KW-1133">Transmembrane helix</keyword>
<gene>
    <name evidence="3" type="ORF">DKZ22_10860</name>
    <name evidence="2" type="ORF">DKZ35_11600</name>
</gene>
<keyword evidence="1" id="KW-0812">Transmembrane</keyword>
<feature type="transmembrane region" description="Helical" evidence="1">
    <location>
        <begin position="38"/>
        <end position="59"/>
    </location>
</feature>
<dbReference type="EMBL" id="QGHV01000146">
    <property type="protein sequence ID" value="PWT36224.1"/>
    <property type="molecule type" value="Genomic_DNA"/>
</dbReference>
<protein>
    <submittedName>
        <fullName evidence="3">Uncharacterized protein</fullName>
    </submittedName>
</protein>
<dbReference type="AlphaFoldDB" id="A0A317G9N6"/>
<dbReference type="EMBL" id="QGHT01000082">
    <property type="protein sequence ID" value="PWT39474.1"/>
    <property type="molecule type" value="Genomic_DNA"/>
</dbReference>
<evidence type="ECO:0000313" key="4">
    <source>
        <dbReference type="Proteomes" id="UP000245735"/>
    </source>
</evidence>
<dbReference type="Proteomes" id="UP000245735">
    <property type="component" value="Unassembled WGS sequence"/>
</dbReference>
<evidence type="ECO:0000313" key="2">
    <source>
        <dbReference type="EMBL" id="PWT36224.1"/>
    </source>
</evidence>
<sequence length="61" mass="6808">MIEHLLIPVIATLVIESIMYYVVVIFSEGDEKHIKSSAETMVAISTPIILGIYGIMSLMPW</sequence>
<reference evidence="3" key="2">
    <citation type="submission" date="2018-05" db="EMBL/GenBank/DDBJ databases">
        <authorList>
            <person name="Peng X.Y."/>
            <person name="Xu Y.F."/>
            <person name="Luo D."/>
            <person name="Yu J."/>
            <person name="Gu J.Y."/>
        </authorList>
    </citation>
    <scope>NUCLEOTIDE SEQUENCE</scope>
    <source>
        <strain evidence="3">LR10</strain>
        <strain evidence="2">LR9</strain>
    </source>
</reference>
<keyword evidence="1" id="KW-0472">Membrane</keyword>
<organism evidence="3 5">
    <name type="scientific">Limosilactobacillus reuteri</name>
    <name type="common">Lactobacillus reuteri</name>
    <dbReference type="NCBI Taxonomy" id="1598"/>
    <lineage>
        <taxon>Bacteria</taxon>
        <taxon>Bacillati</taxon>
        <taxon>Bacillota</taxon>
        <taxon>Bacilli</taxon>
        <taxon>Lactobacillales</taxon>
        <taxon>Lactobacillaceae</taxon>
        <taxon>Limosilactobacillus</taxon>
    </lineage>
</organism>
<evidence type="ECO:0000313" key="3">
    <source>
        <dbReference type="EMBL" id="PWT39474.1"/>
    </source>
</evidence>
<evidence type="ECO:0000313" key="5">
    <source>
        <dbReference type="Proteomes" id="UP000245980"/>
    </source>
</evidence>
<dbReference type="Proteomes" id="UP000245980">
    <property type="component" value="Unassembled WGS sequence"/>
</dbReference>
<proteinExistence type="predicted"/>
<dbReference type="RefSeq" id="WP_109954726.1">
    <property type="nucleotide sequence ID" value="NZ_QGHV01000146.1"/>
</dbReference>
<accession>A0A317G9N6</accession>
<evidence type="ECO:0000256" key="1">
    <source>
        <dbReference type="SAM" id="Phobius"/>
    </source>
</evidence>
<comment type="caution">
    <text evidence="3">The sequence shown here is derived from an EMBL/GenBank/DDBJ whole genome shotgun (WGS) entry which is preliminary data.</text>
</comment>